<feature type="domain" description="RNA polymerase sigma-70 region 2" evidence="6">
    <location>
        <begin position="39"/>
        <end position="106"/>
    </location>
</feature>
<feature type="domain" description="RNA polymerase sigma factor 70 region 4 type 2" evidence="7">
    <location>
        <begin position="136"/>
        <end position="187"/>
    </location>
</feature>
<keyword evidence="3" id="KW-0731">Sigma factor</keyword>
<dbReference type="CDD" id="cd06171">
    <property type="entry name" value="Sigma70_r4"/>
    <property type="match status" value="1"/>
</dbReference>
<dbReference type="NCBIfam" id="TIGR02937">
    <property type="entry name" value="sigma70-ECF"/>
    <property type="match status" value="1"/>
</dbReference>
<dbReference type="SUPFAM" id="SSF88946">
    <property type="entry name" value="Sigma2 domain of RNA polymerase sigma factors"/>
    <property type="match status" value="1"/>
</dbReference>
<dbReference type="Gene3D" id="1.10.1740.10">
    <property type="match status" value="1"/>
</dbReference>
<reference evidence="8 9" key="1">
    <citation type="submission" date="2019-02" db="EMBL/GenBank/DDBJ databases">
        <title>Deep-cultivation of Planctomycetes and their phenomic and genomic characterization uncovers novel biology.</title>
        <authorList>
            <person name="Wiegand S."/>
            <person name="Jogler M."/>
            <person name="Boedeker C."/>
            <person name="Pinto D."/>
            <person name="Vollmers J."/>
            <person name="Rivas-Marin E."/>
            <person name="Kohn T."/>
            <person name="Peeters S.H."/>
            <person name="Heuer A."/>
            <person name="Rast P."/>
            <person name="Oberbeckmann S."/>
            <person name="Bunk B."/>
            <person name="Jeske O."/>
            <person name="Meyerdierks A."/>
            <person name="Storesund J.E."/>
            <person name="Kallscheuer N."/>
            <person name="Luecker S."/>
            <person name="Lage O.M."/>
            <person name="Pohl T."/>
            <person name="Merkel B.J."/>
            <person name="Hornburger P."/>
            <person name="Mueller R.-W."/>
            <person name="Bruemmer F."/>
            <person name="Labrenz M."/>
            <person name="Spormann A.M."/>
            <person name="Op den Camp H."/>
            <person name="Overmann J."/>
            <person name="Amann R."/>
            <person name="Jetten M.S.M."/>
            <person name="Mascher T."/>
            <person name="Medema M.H."/>
            <person name="Devos D.P."/>
            <person name="Kaster A.-K."/>
            <person name="Ovreas L."/>
            <person name="Rohde M."/>
            <person name="Galperin M.Y."/>
            <person name="Jogler C."/>
        </authorList>
    </citation>
    <scope>NUCLEOTIDE SEQUENCE [LARGE SCALE GENOMIC DNA]</scope>
    <source>
        <strain evidence="8 9">Pla133</strain>
    </source>
</reference>
<evidence type="ECO:0000259" key="6">
    <source>
        <dbReference type="Pfam" id="PF04542"/>
    </source>
</evidence>
<dbReference type="AlphaFoldDB" id="A0A518BEK1"/>
<evidence type="ECO:0000256" key="1">
    <source>
        <dbReference type="ARBA" id="ARBA00010641"/>
    </source>
</evidence>
<dbReference type="InterPro" id="IPR036388">
    <property type="entry name" value="WH-like_DNA-bd_sf"/>
</dbReference>
<dbReference type="PANTHER" id="PTHR43133:SF8">
    <property type="entry name" value="RNA POLYMERASE SIGMA FACTOR HI_1459-RELATED"/>
    <property type="match status" value="1"/>
</dbReference>
<dbReference type="InterPro" id="IPR014284">
    <property type="entry name" value="RNA_pol_sigma-70_dom"/>
</dbReference>
<dbReference type="InterPro" id="IPR013249">
    <property type="entry name" value="RNA_pol_sigma70_r4_t2"/>
</dbReference>
<evidence type="ECO:0000256" key="3">
    <source>
        <dbReference type="ARBA" id="ARBA00023082"/>
    </source>
</evidence>
<evidence type="ECO:0000313" key="9">
    <source>
        <dbReference type="Proteomes" id="UP000316921"/>
    </source>
</evidence>
<dbReference type="InterPro" id="IPR013324">
    <property type="entry name" value="RNA_pol_sigma_r3/r4-like"/>
</dbReference>
<dbReference type="RefSeq" id="WP_145061995.1">
    <property type="nucleotide sequence ID" value="NZ_CP036287.1"/>
</dbReference>
<dbReference type="InterPro" id="IPR039425">
    <property type="entry name" value="RNA_pol_sigma-70-like"/>
</dbReference>
<accession>A0A518BEK1</accession>
<dbReference type="GO" id="GO:0006352">
    <property type="term" value="P:DNA-templated transcription initiation"/>
    <property type="evidence" value="ECO:0007669"/>
    <property type="project" value="InterPro"/>
</dbReference>
<comment type="similarity">
    <text evidence="1">Belongs to the sigma-70 factor family. ECF subfamily.</text>
</comment>
<organism evidence="8 9">
    <name type="scientific">Engelhardtia mirabilis</name>
    <dbReference type="NCBI Taxonomy" id="2528011"/>
    <lineage>
        <taxon>Bacteria</taxon>
        <taxon>Pseudomonadati</taxon>
        <taxon>Planctomycetota</taxon>
        <taxon>Planctomycetia</taxon>
        <taxon>Planctomycetia incertae sedis</taxon>
        <taxon>Engelhardtia</taxon>
    </lineage>
</organism>
<keyword evidence="9" id="KW-1185">Reference proteome</keyword>
<dbReference type="GO" id="GO:0016987">
    <property type="term" value="F:sigma factor activity"/>
    <property type="evidence" value="ECO:0007669"/>
    <property type="project" value="UniProtKB-KW"/>
</dbReference>
<dbReference type="Pfam" id="PF04542">
    <property type="entry name" value="Sigma70_r2"/>
    <property type="match status" value="1"/>
</dbReference>
<name>A0A518BEK1_9BACT</name>
<dbReference type="Proteomes" id="UP000316921">
    <property type="component" value="Chromosome"/>
</dbReference>
<evidence type="ECO:0000256" key="2">
    <source>
        <dbReference type="ARBA" id="ARBA00023015"/>
    </source>
</evidence>
<evidence type="ECO:0000313" key="8">
    <source>
        <dbReference type="EMBL" id="QDU65417.1"/>
    </source>
</evidence>
<evidence type="ECO:0000256" key="5">
    <source>
        <dbReference type="ARBA" id="ARBA00023163"/>
    </source>
</evidence>
<proteinExistence type="inferred from homology"/>
<dbReference type="EMBL" id="CP036287">
    <property type="protein sequence ID" value="QDU65417.1"/>
    <property type="molecule type" value="Genomic_DNA"/>
</dbReference>
<sequence>MLPDDANPIDATARADAALVSRVMAGDVEARAEFELRARCVPRIANWLNRRMSSPLTDADVDDVAQSALLVLWRKLPEYEGRARIETWAFTVVRFELLNAARRRQRSRLTGAIDVAEIDRPLEAEADLYDDDDRARLGSALARLDESKRTIVELKHLEGLTFPEIGERLQISENTARTRYYRGLRQLKAALEPGAEADPH</sequence>
<dbReference type="InterPro" id="IPR007627">
    <property type="entry name" value="RNA_pol_sigma70_r2"/>
</dbReference>
<keyword evidence="4" id="KW-0238">DNA-binding</keyword>
<keyword evidence="5" id="KW-0804">Transcription</keyword>
<dbReference type="InterPro" id="IPR013325">
    <property type="entry name" value="RNA_pol_sigma_r2"/>
</dbReference>
<dbReference type="Pfam" id="PF08281">
    <property type="entry name" value="Sigma70_r4_2"/>
    <property type="match status" value="1"/>
</dbReference>
<dbReference type="Gene3D" id="1.10.10.10">
    <property type="entry name" value="Winged helix-like DNA-binding domain superfamily/Winged helix DNA-binding domain"/>
    <property type="match status" value="1"/>
</dbReference>
<dbReference type="GO" id="GO:0003677">
    <property type="term" value="F:DNA binding"/>
    <property type="evidence" value="ECO:0007669"/>
    <property type="project" value="UniProtKB-KW"/>
</dbReference>
<dbReference type="SUPFAM" id="SSF88659">
    <property type="entry name" value="Sigma3 and sigma4 domains of RNA polymerase sigma factors"/>
    <property type="match status" value="1"/>
</dbReference>
<keyword evidence="2" id="KW-0805">Transcription regulation</keyword>
<gene>
    <name evidence="8" type="primary">sigY</name>
    <name evidence="8" type="ORF">Pla133_04820</name>
</gene>
<protein>
    <submittedName>
        <fullName evidence="8">RNA polymerase sigma factor SigY</fullName>
    </submittedName>
</protein>
<dbReference type="PANTHER" id="PTHR43133">
    <property type="entry name" value="RNA POLYMERASE ECF-TYPE SIGMA FACTO"/>
    <property type="match status" value="1"/>
</dbReference>
<evidence type="ECO:0000256" key="4">
    <source>
        <dbReference type="ARBA" id="ARBA00023125"/>
    </source>
</evidence>
<evidence type="ECO:0000259" key="7">
    <source>
        <dbReference type="Pfam" id="PF08281"/>
    </source>
</evidence>
<dbReference type="KEGG" id="pbap:Pla133_04820"/>